<accession>A0A0J7IAS9</accession>
<dbReference type="PATRIC" id="fig|558151.6.peg.2909"/>
<dbReference type="RefSeq" id="WP_048507253.1">
    <property type="nucleotide sequence ID" value="NZ_LFND01000004.1"/>
</dbReference>
<evidence type="ECO:0000313" key="2">
    <source>
        <dbReference type="EMBL" id="KMQ63009.1"/>
    </source>
</evidence>
<dbReference type="STRING" id="558151.ACM46_13750"/>
<dbReference type="Proteomes" id="UP000036261">
    <property type="component" value="Unassembled WGS sequence"/>
</dbReference>
<reference evidence="2 3" key="1">
    <citation type="journal article" date="2013" name="Int. J. Syst. Evol. Microbiol.">
        <title>Chryseobacterium angstadtii sp. nov., isolated from a newt tank.</title>
        <authorList>
            <person name="Kirk K.E."/>
            <person name="Hoffman J.A."/>
            <person name="Smith K.A."/>
            <person name="Strahan B.L."/>
            <person name="Failor K.C."/>
            <person name="Krebs J.E."/>
            <person name="Gale A.N."/>
            <person name="Do T.D."/>
            <person name="Sontag T.C."/>
            <person name="Batties A.M."/>
            <person name="Mistiszyn K."/>
            <person name="Newman J.D."/>
        </authorList>
    </citation>
    <scope>NUCLEOTIDE SEQUENCE [LARGE SCALE GENOMIC DNA]</scope>
    <source>
        <strain evidence="2 3">KM</strain>
    </source>
</reference>
<dbReference type="InterPro" id="IPR013491">
    <property type="entry name" value="Tape_meas_N"/>
</dbReference>
<organism evidence="2 3">
    <name type="scientific">Chryseobacterium angstadtii</name>
    <dbReference type="NCBI Taxonomy" id="558151"/>
    <lineage>
        <taxon>Bacteria</taxon>
        <taxon>Pseudomonadati</taxon>
        <taxon>Bacteroidota</taxon>
        <taxon>Flavobacteriia</taxon>
        <taxon>Flavobacteriales</taxon>
        <taxon>Weeksellaceae</taxon>
        <taxon>Chryseobacterium group</taxon>
        <taxon>Chryseobacterium</taxon>
    </lineage>
</organism>
<name>A0A0J7IAS9_9FLAO</name>
<dbReference type="EMBL" id="LFND01000004">
    <property type="protein sequence ID" value="KMQ63009.1"/>
    <property type="molecule type" value="Genomic_DNA"/>
</dbReference>
<evidence type="ECO:0000313" key="3">
    <source>
        <dbReference type="Proteomes" id="UP000036261"/>
    </source>
</evidence>
<evidence type="ECO:0000256" key="1">
    <source>
        <dbReference type="SAM" id="MobiDB-lite"/>
    </source>
</evidence>
<feature type="compositionally biased region" description="Polar residues" evidence="1">
    <location>
        <begin position="575"/>
        <end position="586"/>
    </location>
</feature>
<dbReference type="NCBIfam" id="TIGR02675">
    <property type="entry name" value="tape_meas_nterm"/>
    <property type="match status" value="1"/>
</dbReference>
<gene>
    <name evidence="2" type="ORF">ACM46_13750</name>
</gene>
<feature type="region of interest" description="Disordered" evidence="1">
    <location>
        <begin position="549"/>
        <end position="592"/>
    </location>
</feature>
<sequence>MSQNNTTQLANLINQINNLTAIQDLVSAFRTISQDIATANRTIRANIASAFTNLSNIPGNIYQNFKTSVTQSYDKLKNKIRESLNLPVSVRSYADIENDIRNVRRNLNSSRTLNGNNSIQSYRQQLSDLQGEAGRHPSQAGSGDSGSGGGKGGFSINGMLGAFGLAGVGAMIGGALKDGAIAAISGGIQKEQDVLSLSKVMGKGQDANAAYKNIQADAGNSPFQLQELLDANKALLSVGGDAQKAREEVMNLANAVTATGGGKDKLLELSKQMKEIKSSGKASGDQLKELKASGVDVYGMLAASTGKSAEQFKGGVDYATLSKSFEAAKGQGGMYEGALDKQNNTVTGKWENIKDRFSGTLTEIGYAFTPIISKVLDIGLKFSEGFAPALALIQPYIDIMANGLGQAVDFITGLGEGTNNWSAYVDILQGFLSGVWDTLGSVFDAVWSIVSGLVTWIANSELIKDVFAGIYGIIGIVLKVIGWVAEGLKWVWNNILGPILNGIESAYRWAKELITGEEVKVTKTTEIKANADLLKGMKDQDEAVKGFKASKGPAKADLTSGGRPTINRAEDTRRSNATKSQETGDTVSGGGQKTINITLGKFFETIQFNTMNSGETSEQLESVVMECLGRVLYNGAKVI</sequence>
<dbReference type="OrthoDB" id="1219342at2"/>
<keyword evidence="3" id="KW-1185">Reference proteome</keyword>
<feature type="region of interest" description="Disordered" evidence="1">
    <location>
        <begin position="127"/>
        <end position="149"/>
    </location>
</feature>
<protein>
    <recommendedName>
        <fullName evidence="4">Tape measure domain-containing protein</fullName>
    </recommendedName>
</protein>
<proteinExistence type="predicted"/>
<evidence type="ECO:0008006" key="4">
    <source>
        <dbReference type="Google" id="ProtNLM"/>
    </source>
</evidence>
<dbReference type="AlphaFoldDB" id="A0A0J7IAS9"/>
<comment type="caution">
    <text evidence="2">The sequence shown here is derived from an EMBL/GenBank/DDBJ whole genome shotgun (WGS) entry which is preliminary data.</text>
</comment>